<dbReference type="Pfam" id="PF07940">
    <property type="entry name" value="Hepar_II_III_C"/>
    <property type="match status" value="1"/>
</dbReference>
<comment type="subcellular location">
    <subcellularLocation>
        <location evidence="1">Cell envelope</location>
    </subcellularLocation>
</comment>
<keyword evidence="4" id="KW-1185">Reference proteome</keyword>
<sequence>MLRVFGSGRFERLANRYAARAARRVPGATAFIAPPEPRSIGLYARGKQILAGNLLLAGHLAEAPGVEIWDIPSADPAFIAEAQGYAWLEDLAALGTAPARRLAQDWTRSWIRRYSSGEGPGWTPDLTGRRLIRWIHHGLFLLSGEDKPAQDAFFLALARQTGFLARRAHAARPGLPRFEALIGLLYAALSLRGMEHHSQAAITGLAAECEHQISDSGAIANRNPEELLEILTLLTWAKSGLQDADLPCPPELSEAIDRIAPCLRALRHADGGLARFHGGGTGAEGRLDQALAASQVQPPPGHITLAMGFARLSAGRSSLILDAADPPSQSAPRQAHASTAAFELTSGRRPLVVNCGSGLPFGPDWGLAGRASQSHSTLALSGMSSSRFSLAGSGLLDDYARVSDLHLESENGALVRLSHDGWQASHGLICSRELQLSADGRRLSGTDDLYASTKEGQARMQSQLERAGTAGIAFAIRFHLHPDVDATLDMGGSAVSIELRSGEIWVFRHDGYASLALEPSVYLEKGRLKPRPARQIVLSCQARGFATRIGWTLAKAQDTPLAIRDLDRDEPVPI</sequence>
<proteinExistence type="predicted"/>
<dbReference type="EMBL" id="JACDXX010000001">
    <property type="protein sequence ID" value="MCB5408593.1"/>
    <property type="molecule type" value="Genomic_DNA"/>
</dbReference>
<dbReference type="InterPro" id="IPR012480">
    <property type="entry name" value="Hepar_II_III_C"/>
</dbReference>
<feature type="domain" description="Heparinase II/III-like C-terminal" evidence="2">
    <location>
        <begin position="304"/>
        <end position="552"/>
    </location>
</feature>
<evidence type="ECO:0000313" key="3">
    <source>
        <dbReference type="EMBL" id="MCB5408593.1"/>
    </source>
</evidence>
<reference evidence="3 4" key="1">
    <citation type="submission" date="2020-07" db="EMBL/GenBank/DDBJ databases">
        <title>Pseudogemmobacter sp. nov., isolated from poultry manure in Taiwan.</title>
        <authorList>
            <person name="Lin S.-Y."/>
            <person name="Tang Y.-S."/>
            <person name="Young C.-C."/>
        </authorList>
    </citation>
    <scope>NUCLEOTIDE SEQUENCE [LARGE SCALE GENOMIC DNA]</scope>
    <source>
        <strain evidence="3 4">CC-YST710</strain>
    </source>
</reference>
<evidence type="ECO:0000313" key="4">
    <source>
        <dbReference type="Proteomes" id="UP001198571"/>
    </source>
</evidence>
<dbReference type="RefSeq" id="WP_226933466.1">
    <property type="nucleotide sequence ID" value="NZ_JACDXX010000001.1"/>
</dbReference>
<dbReference type="Proteomes" id="UP001198571">
    <property type="component" value="Unassembled WGS sequence"/>
</dbReference>
<gene>
    <name evidence="3" type="ORF">H0485_01040</name>
</gene>
<evidence type="ECO:0000259" key="2">
    <source>
        <dbReference type="Pfam" id="PF07940"/>
    </source>
</evidence>
<accession>A0ABS8CGT8</accession>
<organism evidence="3 4">
    <name type="scientific">Pseudogemmobacter faecipullorum</name>
    <dbReference type="NCBI Taxonomy" id="2755041"/>
    <lineage>
        <taxon>Bacteria</taxon>
        <taxon>Pseudomonadati</taxon>
        <taxon>Pseudomonadota</taxon>
        <taxon>Alphaproteobacteria</taxon>
        <taxon>Rhodobacterales</taxon>
        <taxon>Paracoccaceae</taxon>
        <taxon>Pseudogemmobacter</taxon>
    </lineage>
</organism>
<protein>
    <submittedName>
        <fullName evidence="3">Heparinase II/III family protein</fullName>
    </submittedName>
</protein>
<dbReference type="Gene3D" id="2.70.98.70">
    <property type="match status" value="1"/>
</dbReference>
<dbReference type="Gene3D" id="1.50.10.100">
    <property type="entry name" value="Chondroitin AC/alginate lyase"/>
    <property type="match status" value="1"/>
</dbReference>
<dbReference type="InterPro" id="IPR008929">
    <property type="entry name" value="Chondroitin_lyas"/>
</dbReference>
<evidence type="ECO:0000256" key="1">
    <source>
        <dbReference type="ARBA" id="ARBA00004196"/>
    </source>
</evidence>
<comment type="caution">
    <text evidence="3">The sequence shown here is derived from an EMBL/GenBank/DDBJ whole genome shotgun (WGS) entry which is preliminary data.</text>
</comment>
<name>A0ABS8CGT8_9RHOB</name>